<organism evidence="1 2">
    <name type="scientific">Pleurodeles waltl</name>
    <name type="common">Iberian ribbed newt</name>
    <dbReference type="NCBI Taxonomy" id="8319"/>
    <lineage>
        <taxon>Eukaryota</taxon>
        <taxon>Metazoa</taxon>
        <taxon>Chordata</taxon>
        <taxon>Craniata</taxon>
        <taxon>Vertebrata</taxon>
        <taxon>Euteleostomi</taxon>
        <taxon>Amphibia</taxon>
        <taxon>Batrachia</taxon>
        <taxon>Caudata</taxon>
        <taxon>Salamandroidea</taxon>
        <taxon>Salamandridae</taxon>
        <taxon>Pleurodelinae</taxon>
        <taxon>Pleurodeles</taxon>
    </lineage>
</organism>
<dbReference type="Proteomes" id="UP001066276">
    <property type="component" value="Chromosome 1_1"/>
</dbReference>
<sequence>MTGDDDPWHNGDDELVPIQTLTPMKRFSVKASVDKRYEYVVLGKVSRSCDFKGDALVPRRGNANLLCHLLGMQ</sequence>
<proteinExistence type="predicted"/>
<gene>
    <name evidence="1" type="ORF">NDU88_005031</name>
</gene>
<evidence type="ECO:0000313" key="1">
    <source>
        <dbReference type="EMBL" id="KAJ1217437.1"/>
    </source>
</evidence>
<protein>
    <submittedName>
        <fullName evidence="1">Uncharacterized protein</fullName>
    </submittedName>
</protein>
<evidence type="ECO:0000313" key="2">
    <source>
        <dbReference type="Proteomes" id="UP001066276"/>
    </source>
</evidence>
<accession>A0AAV7WWS1</accession>
<dbReference type="AlphaFoldDB" id="A0AAV7WWS1"/>
<keyword evidence="2" id="KW-1185">Reference proteome</keyword>
<reference evidence="1" key="1">
    <citation type="journal article" date="2022" name="bioRxiv">
        <title>Sequencing and chromosome-scale assembly of the giantPleurodeles waltlgenome.</title>
        <authorList>
            <person name="Brown T."/>
            <person name="Elewa A."/>
            <person name="Iarovenko S."/>
            <person name="Subramanian E."/>
            <person name="Araus A.J."/>
            <person name="Petzold A."/>
            <person name="Susuki M."/>
            <person name="Suzuki K.-i.T."/>
            <person name="Hayashi T."/>
            <person name="Toyoda A."/>
            <person name="Oliveira C."/>
            <person name="Osipova E."/>
            <person name="Leigh N.D."/>
            <person name="Simon A."/>
            <person name="Yun M.H."/>
        </authorList>
    </citation>
    <scope>NUCLEOTIDE SEQUENCE</scope>
    <source>
        <strain evidence="1">20211129_DDA</strain>
        <tissue evidence="1">Liver</tissue>
    </source>
</reference>
<name>A0AAV7WWS1_PLEWA</name>
<dbReference type="EMBL" id="JANPWB010000001">
    <property type="protein sequence ID" value="KAJ1217437.1"/>
    <property type="molecule type" value="Genomic_DNA"/>
</dbReference>
<comment type="caution">
    <text evidence="1">The sequence shown here is derived from an EMBL/GenBank/DDBJ whole genome shotgun (WGS) entry which is preliminary data.</text>
</comment>